<dbReference type="EMBL" id="JAVHNQ010000003">
    <property type="protein sequence ID" value="KAK6352952.1"/>
    <property type="molecule type" value="Genomic_DNA"/>
</dbReference>
<keyword evidence="2" id="KW-1185">Reference proteome</keyword>
<dbReference type="Proteomes" id="UP001375240">
    <property type="component" value="Unassembled WGS sequence"/>
</dbReference>
<organism evidence="1 2">
    <name type="scientific">Orbilia brochopaga</name>
    <dbReference type="NCBI Taxonomy" id="3140254"/>
    <lineage>
        <taxon>Eukaryota</taxon>
        <taxon>Fungi</taxon>
        <taxon>Dikarya</taxon>
        <taxon>Ascomycota</taxon>
        <taxon>Pezizomycotina</taxon>
        <taxon>Orbiliomycetes</taxon>
        <taxon>Orbiliales</taxon>
        <taxon>Orbiliaceae</taxon>
        <taxon>Orbilia</taxon>
    </lineage>
</organism>
<dbReference type="AlphaFoldDB" id="A0AAV9V204"/>
<protein>
    <submittedName>
        <fullName evidence="1">Uncharacterized protein</fullName>
    </submittedName>
</protein>
<evidence type="ECO:0000313" key="2">
    <source>
        <dbReference type="Proteomes" id="UP001375240"/>
    </source>
</evidence>
<proteinExistence type="predicted"/>
<comment type="caution">
    <text evidence="1">The sequence shown here is derived from an EMBL/GenBank/DDBJ whole genome shotgun (WGS) entry which is preliminary data.</text>
</comment>
<evidence type="ECO:0000313" key="1">
    <source>
        <dbReference type="EMBL" id="KAK6352952.1"/>
    </source>
</evidence>
<name>A0AAV9V204_9PEZI</name>
<sequence length="193" mass="21614">MSTTPPFPYKLVILRREHPDWNLAHVSILDCAENPIPGGDIGMSLIQLTQCCSTSLKVTENVIQNINAAPELKDTGCKYCLIRMETGARLGIMTRTHMDSRCLVLKLANVGAAFKAAVTEEERPKLPMGPIFPVPPLHSRIGMDTMHDVDMMAERIPSPLRPSTGFHSFFEDEREQHPPEHVNPARMVNEYLL</sequence>
<gene>
    <name evidence="1" type="ORF">TWF696_004945</name>
</gene>
<accession>A0AAV9V204</accession>
<reference evidence="1 2" key="1">
    <citation type="submission" date="2019-10" db="EMBL/GenBank/DDBJ databases">
        <authorList>
            <person name="Palmer J.M."/>
        </authorList>
    </citation>
    <scope>NUCLEOTIDE SEQUENCE [LARGE SCALE GENOMIC DNA]</scope>
    <source>
        <strain evidence="1 2">TWF696</strain>
    </source>
</reference>